<evidence type="ECO:0000256" key="4">
    <source>
        <dbReference type="ARBA" id="ARBA00022692"/>
    </source>
</evidence>
<dbReference type="STRING" id="1246626.BleG1_3290"/>
<evidence type="ECO:0000256" key="5">
    <source>
        <dbReference type="ARBA" id="ARBA00022989"/>
    </source>
</evidence>
<dbReference type="Gene3D" id="1.10.3720.10">
    <property type="entry name" value="MetI-like"/>
    <property type="match status" value="1"/>
</dbReference>
<evidence type="ECO:0000256" key="6">
    <source>
        <dbReference type="ARBA" id="ARBA00023136"/>
    </source>
</evidence>
<keyword evidence="4 7" id="KW-0812">Transmembrane</keyword>
<dbReference type="NCBIfam" id="TIGR01097">
    <property type="entry name" value="PhnE"/>
    <property type="match status" value="1"/>
</dbReference>
<evidence type="ECO:0000256" key="3">
    <source>
        <dbReference type="ARBA" id="ARBA00022475"/>
    </source>
</evidence>
<keyword evidence="3" id="KW-1003">Cell membrane</keyword>
<feature type="transmembrane region" description="Helical" evidence="7">
    <location>
        <begin position="236"/>
        <end position="255"/>
    </location>
</feature>
<dbReference type="PANTHER" id="PTHR30043:SF1">
    <property type="entry name" value="ABC TRANSPORT SYSTEM PERMEASE PROTEIN P69"/>
    <property type="match status" value="1"/>
</dbReference>
<dbReference type="RefSeq" id="WP_035394744.1">
    <property type="nucleotide sequence ID" value="NZ_CP003923.1"/>
</dbReference>
<keyword evidence="10" id="KW-1185">Reference proteome</keyword>
<evidence type="ECO:0000313" key="10">
    <source>
        <dbReference type="Proteomes" id="UP000027142"/>
    </source>
</evidence>
<keyword evidence="5 7" id="KW-1133">Transmembrane helix</keyword>
<dbReference type="AlphaFoldDB" id="A0A060M078"/>
<feature type="transmembrane region" description="Helical" evidence="7">
    <location>
        <begin position="78"/>
        <end position="102"/>
    </location>
</feature>
<dbReference type="eggNOG" id="COG3639">
    <property type="taxonomic scope" value="Bacteria"/>
</dbReference>
<dbReference type="InterPro" id="IPR005769">
    <property type="entry name" value="PhnE/PtxC"/>
</dbReference>
<dbReference type="Pfam" id="PF00528">
    <property type="entry name" value="BPD_transp_1"/>
    <property type="match status" value="1"/>
</dbReference>
<feature type="transmembrane region" description="Helical" evidence="7">
    <location>
        <begin position="179"/>
        <end position="199"/>
    </location>
</feature>
<protein>
    <submittedName>
        <fullName evidence="9">Phosphonates transport system permease protein phnE</fullName>
    </submittedName>
</protein>
<dbReference type="KEGG" id="ble:BleG1_3290"/>
<evidence type="ECO:0000313" key="9">
    <source>
        <dbReference type="EMBL" id="AIC95837.1"/>
    </source>
</evidence>
<dbReference type="GO" id="GO:0005886">
    <property type="term" value="C:plasma membrane"/>
    <property type="evidence" value="ECO:0007669"/>
    <property type="project" value="UniProtKB-SubCell"/>
</dbReference>
<dbReference type="InterPro" id="IPR035906">
    <property type="entry name" value="MetI-like_sf"/>
</dbReference>
<dbReference type="GO" id="GO:0015416">
    <property type="term" value="F:ABC-type phosphonate transporter activity"/>
    <property type="evidence" value="ECO:0007669"/>
    <property type="project" value="InterPro"/>
</dbReference>
<evidence type="ECO:0000259" key="8">
    <source>
        <dbReference type="PROSITE" id="PS50928"/>
    </source>
</evidence>
<feature type="transmembrane region" description="Helical" evidence="7">
    <location>
        <begin position="206"/>
        <end position="224"/>
    </location>
</feature>
<reference evidence="9 10" key="1">
    <citation type="journal article" date="2014" name="Gene">
        <title>A comparative genomic analysis of the alkalitolerant soil bacterium Bacillus lehensis G1.</title>
        <authorList>
            <person name="Noor Y.M."/>
            <person name="Samsulrizal N.H."/>
            <person name="Jema'on N.A."/>
            <person name="Low K.O."/>
            <person name="Ramli A.N."/>
            <person name="Alias N.I."/>
            <person name="Damis S.I."/>
            <person name="Fuzi S.F."/>
            <person name="Isa M.N."/>
            <person name="Murad A.M."/>
            <person name="Raih M.F."/>
            <person name="Bakar F.D."/>
            <person name="Najimudin N."/>
            <person name="Mahadi N.M."/>
            <person name="Illias R.M."/>
        </authorList>
    </citation>
    <scope>NUCLEOTIDE SEQUENCE [LARGE SCALE GENOMIC DNA]</scope>
    <source>
        <strain evidence="9 10">G1</strain>
    </source>
</reference>
<dbReference type="PROSITE" id="PS50928">
    <property type="entry name" value="ABC_TM1"/>
    <property type="match status" value="1"/>
</dbReference>
<dbReference type="PATRIC" id="fig|1246626.3.peg.3267"/>
<name>A0A060M078_9BACI</name>
<feature type="domain" description="ABC transmembrane type-1" evidence="8">
    <location>
        <begin position="71"/>
        <end position="254"/>
    </location>
</feature>
<proteinExistence type="inferred from homology"/>
<dbReference type="OrthoDB" id="9808005at2"/>
<organism evidence="9 10">
    <name type="scientific">Shouchella lehensis G1</name>
    <dbReference type="NCBI Taxonomy" id="1246626"/>
    <lineage>
        <taxon>Bacteria</taxon>
        <taxon>Bacillati</taxon>
        <taxon>Bacillota</taxon>
        <taxon>Bacilli</taxon>
        <taxon>Bacillales</taxon>
        <taxon>Bacillaceae</taxon>
        <taxon>Shouchella</taxon>
    </lineage>
</organism>
<dbReference type="PANTHER" id="PTHR30043">
    <property type="entry name" value="PHOSPHONATES TRANSPORT SYSTEM PERMEASE PROTEIN"/>
    <property type="match status" value="1"/>
</dbReference>
<comment type="subcellular location">
    <subcellularLocation>
        <location evidence="1 7">Cell membrane</location>
        <topology evidence="1 7">Multi-pass membrane protein</topology>
    </subcellularLocation>
</comment>
<dbReference type="InterPro" id="IPR000515">
    <property type="entry name" value="MetI-like"/>
</dbReference>
<feature type="transmembrane region" description="Helical" evidence="7">
    <location>
        <begin position="17"/>
        <end position="35"/>
    </location>
</feature>
<evidence type="ECO:0000256" key="1">
    <source>
        <dbReference type="ARBA" id="ARBA00004651"/>
    </source>
</evidence>
<dbReference type="EMBL" id="CP003923">
    <property type="protein sequence ID" value="AIC95837.1"/>
    <property type="molecule type" value="Genomic_DNA"/>
</dbReference>
<accession>A0A060M078</accession>
<feature type="transmembrane region" description="Helical" evidence="7">
    <location>
        <begin position="123"/>
        <end position="152"/>
    </location>
</feature>
<evidence type="ECO:0000256" key="7">
    <source>
        <dbReference type="RuleBase" id="RU363032"/>
    </source>
</evidence>
<gene>
    <name evidence="9" type="ORF">BleG1_3290</name>
</gene>
<comment type="similarity">
    <text evidence="7">Belongs to the binding-protein-dependent transport system permease family.</text>
</comment>
<dbReference type="Proteomes" id="UP000027142">
    <property type="component" value="Chromosome"/>
</dbReference>
<keyword evidence="2 7" id="KW-0813">Transport</keyword>
<dbReference type="HOGENOM" id="CLU_064254_1_2_9"/>
<dbReference type="SUPFAM" id="SSF161098">
    <property type="entry name" value="MetI-like"/>
    <property type="match status" value="1"/>
</dbReference>
<sequence length="262" mass="28410">MSQPLHQQLTKPPKTKLYTTLALIAAVILASAWYIDANPLTLIERGDRAFDIIGRMFPPDMSFFISATPAMLETIRMALIGTTFGAILAIPILFFCAANVATPVWIHQPARIALNALRTVPDILLAAIFAAILGFNTLAGIVALSIFSIGVIGKLSYEAVENIDKGPLESMTSVGANKIQWIVFGVVPQVLPQFTSFVLYTLEINVRAAAILGIVGAGGIGRLYTNSLASYSFDQVFALILYTLVVVLIIDFISLKIRERLI</sequence>
<dbReference type="CDD" id="cd06261">
    <property type="entry name" value="TM_PBP2"/>
    <property type="match status" value="1"/>
</dbReference>
<evidence type="ECO:0000256" key="2">
    <source>
        <dbReference type="ARBA" id="ARBA00022448"/>
    </source>
</evidence>
<keyword evidence="6 7" id="KW-0472">Membrane</keyword>